<keyword evidence="2" id="KW-1185">Reference proteome</keyword>
<sequence>MLADLVTFLAARRFSYQIMNMKGANRMKSASIASGRLSNSAAAIVALAIKKTT</sequence>
<organism evidence="1 2">
    <name type="scientific">Sphingobium baderi LL03</name>
    <dbReference type="NCBI Taxonomy" id="1114964"/>
    <lineage>
        <taxon>Bacteria</taxon>
        <taxon>Pseudomonadati</taxon>
        <taxon>Pseudomonadota</taxon>
        <taxon>Alphaproteobacteria</taxon>
        <taxon>Sphingomonadales</taxon>
        <taxon>Sphingomonadaceae</taxon>
        <taxon>Sphingobium</taxon>
    </lineage>
</organism>
<name>T0HWZ5_9SPHN</name>
<proteinExistence type="predicted"/>
<protein>
    <submittedName>
        <fullName evidence="1">Uncharacterized protein</fullName>
    </submittedName>
</protein>
<dbReference type="Proteomes" id="UP000015524">
    <property type="component" value="Unassembled WGS sequence"/>
</dbReference>
<gene>
    <name evidence="1" type="ORF">L485_08770</name>
</gene>
<dbReference type="AlphaFoldDB" id="T0HWZ5"/>
<evidence type="ECO:0000313" key="2">
    <source>
        <dbReference type="Proteomes" id="UP000015524"/>
    </source>
</evidence>
<dbReference type="EMBL" id="ATIB01000050">
    <property type="protein sequence ID" value="EQB02094.1"/>
    <property type="molecule type" value="Genomic_DNA"/>
</dbReference>
<comment type="caution">
    <text evidence="1">The sequence shown here is derived from an EMBL/GenBank/DDBJ whole genome shotgun (WGS) entry which is preliminary data.</text>
</comment>
<reference evidence="1 2" key="1">
    <citation type="journal article" date="2013" name="Genome Announc.">
        <title>Draft Genome Sequence of a Hexachlorocyclohexane-Degrading Bacterium, Sphingobium baderi Strain LL03T.</title>
        <authorList>
            <person name="Kaur J."/>
            <person name="Verma H."/>
            <person name="Tripathi C."/>
            <person name="Khurana J.P."/>
            <person name="Lal R."/>
        </authorList>
    </citation>
    <scope>NUCLEOTIDE SEQUENCE [LARGE SCALE GENOMIC DNA]</scope>
    <source>
        <strain evidence="1 2">LL03</strain>
    </source>
</reference>
<evidence type="ECO:0000313" key="1">
    <source>
        <dbReference type="EMBL" id="EQB02094.1"/>
    </source>
</evidence>
<accession>T0HWZ5</accession>